<comment type="caution">
    <text evidence="2">The sequence shown here is derived from an EMBL/GenBank/DDBJ whole genome shotgun (WGS) entry which is preliminary data.</text>
</comment>
<dbReference type="EMBL" id="JACJQB010000054">
    <property type="protein sequence ID" value="MBD2189821.1"/>
    <property type="molecule type" value="Genomic_DNA"/>
</dbReference>
<sequence length="186" mass="21147">MAKFYDRITPELQTFIEAQHIFFVATAPNQGRVNLSPKGMDALRVINESEIAYLDLTGSGSETVAHLLENARITVMLCSFTEKPLILRLYGQGEPIRPRDESWQEYLSLFPAIAGTRQIVRVKVESVQTSCGFAVPFYEFSGDRPALKEWAEKKGEEGIYEYWQAKNQHSIDGLPTELLETHIHKQ</sequence>
<dbReference type="PANTHER" id="PTHR39336">
    <property type="entry name" value="PYRIDOXAMINE PHOSPHATE OXIDASE FAMILY PROTEIN (AFU_ORTHOLOGUE AFUA_6G11440)"/>
    <property type="match status" value="1"/>
</dbReference>
<dbReference type="Pfam" id="PF01243">
    <property type="entry name" value="PNPOx_N"/>
    <property type="match status" value="1"/>
</dbReference>
<name>A0ABR8A0Q1_9CYAN</name>
<feature type="domain" description="Pyridoxamine 5'-phosphate oxidase N-terminal" evidence="1">
    <location>
        <begin position="8"/>
        <end position="131"/>
    </location>
</feature>
<evidence type="ECO:0000313" key="3">
    <source>
        <dbReference type="Proteomes" id="UP000642094"/>
    </source>
</evidence>
<keyword evidence="3" id="KW-1185">Reference proteome</keyword>
<dbReference type="InterPro" id="IPR012349">
    <property type="entry name" value="Split_barrel_FMN-bd"/>
</dbReference>
<dbReference type="InterPro" id="IPR011576">
    <property type="entry name" value="Pyridox_Oxase_N"/>
</dbReference>
<reference evidence="2 3" key="1">
    <citation type="journal article" date="2020" name="ISME J.">
        <title>Comparative genomics reveals insights into cyanobacterial evolution and habitat adaptation.</title>
        <authorList>
            <person name="Chen M.Y."/>
            <person name="Teng W.K."/>
            <person name="Zhao L."/>
            <person name="Hu C.X."/>
            <person name="Zhou Y.K."/>
            <person name="Han B.P."/>
            <person name="Song L.R."/>
            <person name="Shu W.S."/>
        </authorList>
    </citation>
    <scope>NUCLEOTIDE SEQUENCE [LARGE SCALE GENOMIC DNA]</scope>
    <source>
        <strain evidence="2 3">FACHB-723</strain>
    </source>
</reference>
<dbReference type="SUPFAM" id="SSF50475">
    <property type="entry name" value="FMN-binding split barrel"/>
    <property type="match status" value="1"/>
</dbReference>
<protein>
    <submittedName>
        <fullName evidence="2">Pyridoxamine 5'-phosphate oxidase family protein</fullName>
    </submittedName>
</protein>
<organism evidence="2 3">
    <name type="scientific">Pseudanabaena mucicola FACHB-723</name>
    <dbReference type="NCBI Taxonomy" id="2692860"/>
    <lineage>
        <taxon>Bacteria</taxon>
        <taxon>Bacillati</taxon>
        <taxon>Cyanobacteriota</taxon>
        <taxon>Cyanophyceae</taxon>
        <taxon>Pseudanabaenales</taxon>
        <taxon>Pseudanabaenaceae</taxon>
        <taxon>Pseudanabaena</taxon>
    </lineage>
</organism>
<accession>A0ABR8A0Q1</accession>
<dbReference type="PANTHER" id="PTHR39336:SF1">
    <property type="entry name" value="PYRIDOXAMINE PHOSPHATE OXIDASE FAMILY PROTEIN (AFU_ORTHOLOGUE AFUA_6G11440)"/>
    <property type="match status" value="1"/>
</dbReference>
<dbReference type="Gene3D" id="2.30.110.10">
    <property type="entry name" value="Electron Transport, Fmn-binding Protein, Chain A"/>
    <property type="match status" value="1"/>
</dbReference>
<proteinExistence type="predicted"/>
<gene>
    <name evidence="2" type="ORF">H6F41_16950</name>
</gene>
<dbReference type="Proteomes" id="UP000642094">
    <property type="component" value="Unassembled WGS sequence"/>
</dbReference>
<evidence type="ECO:0000313" key="2">
    <source>
        <dbReference type="EMBL" id="MBD2189821.1"/>
    </source>
</evidence>
<dbReference type="RefSeq" id="WP_190404637.1">
    <property type="nucleotide sequence ID" value="NZ_JACJQB010000054.1"/>
</dbReference>
<evidence type="ECO:0000259" key="1">
    <source>
        <dbReference type="Pfam" id="PF01243"/>
    </source>
</evidence>